<keyword evidence="7 10" id="KW-0694">RNA-binding</keyword>
<feature type="domain" description="RNase III" evidence="12">
    <location>
        <begin position="1121"/>
        <end position="1304"/>
    </location>
</feature>
<dbReference type="InterPro" id="IPR002464">
    <property type="entry name" value="DNA/RNA_helicase_DEAH_CS"/>
</dbReference>
<evidence type="ECO:0000256" key="5">
    <source>
        <dbReference type="ARBA" id="ARBA00022806"/>
    </source>
</evidence>
<organism evidence="16 17">
    <name type="scientific">Talaromyces proteolyticus</name>
    <dbReference type="NCBI Taxonomy" id="1131652"/>
    <lineage>
        <taxon>Eukaryota</taxon>
        <taxon>Fungi</taxon>
        <taxon>Dikarya</taxon>
        <taxon>Ascomycota</taxon>
        <taxon>Pezizomycotina</taxon>
        <taxon>Eurotiomycetes</taxon>
        <taxon>Eurotiomycetidae</taxon>
        <taxon>Eurotiales</taxon>
        <taxon>Trichocomaceae</taxon>
        <taxon>Talaromyces</taxon>
        <taxon>Talaromyces sect. Bacilispori</taxon>
    </lineage>
</organism>
<dbReference type="RefSeq" id="XP_046078398.1">
    <property type="nucleotide sequence ID" value="XM_046210411.1"/>
</dbReference>
<dbReference type="PANTHER" id="PTHR14950:SF37">
    <property type="entry name" value="ENDORIBONUCLEASE DICER"/>
    <property type="match status" value="1"/>
</dbReference>
<keyword evidence="17" id="KW-1185">Reference proteome</keyword>
<comment type="function">
    <text evidence="9">Dicer-like endonuclease involved in cleaving double-stranded RNA in the RNA interference (RNAi) pathway. Produces 21 to 25 bp dsRNAs (siRNAs) which target the selective destruction of homologous RNAs leading to sequence-specific suppression of gene expression, called post-transcriptional gene silencing (PTGS). Part of a broad host defense response against viral infection and transposons.</text>
</comment>
<evidence type="ECO:0000256" key="10">
    <source>
        <dbReference type="PROSITE-ProRule" id="PRU00657"/>
    </source>
</evidence>
<dbReference type="InterPro" id="IPR014001">
    <property type="entry name" value="Helicase_ATP-bd"/>
</dbReference>
<reference evidence="16" key="1">
    <citation type="submission" date="2021-12" db="EMBL/GenBank/DDBJ databases">
        <title>Convergent genome expansion in fungi linked to evolution of root-endophyte symbiosis.</title>
        <authorList>
            <consortium name="DOE Joint Genome Institute"/>
            <person name="Ke Y.-H."/>
            <person name="Bonito G."/>
            <person name="Liao H.-L."/>
            <person name="Looney B."/>
            <person name="Rojas-Flechas A."/>
            <person name="Nash J."/>
            <person name="Hameed K."/>
            <person name="Schadt C."/>
            <person name="Martin F."/>
            <person name="Crous P.W."/>
            <person name="Miettinen O."/>
            <person name="Magnuson J.K."/>
            <person name="Labbe J."/>
            <person name="Jacobson D."/>
            <person name="Doktycz M.J."/>
            <person name="Veneault-Fourrey C."/>
            <person name="Kuo A."/>
            <person name="Mondo S."/>
            <person name="Calhoun S."/>
            <person name="Riley R."/>
            <person name="Ohm R."/>
            <person name="LaButti K."/>
            <person name="Andreopoulos B."/>
            <person name="Pangilinan J."/>
            <person name="Nolan M."/>
            <person name="Tritt A."/>
            <person name="Clum A."/>
            <person name="Lipzen A."/>
            <person name="Daum C."/>
            <person name="Barry K."/>
            <person name="Grigoriev I.V."/>
            <person name="Vilgalys R."/>
        </authorList>
    </citation>
    <scope>NUCLEOTIDE SEQUENCE</scope>
    <source>
        <strain evidence="16">PMI_201</strain>
    </source>
</reference>
<dbReference type="Gene3D" id="3.30.160.380">
    <property type="entry name" value="Dicer dimerisation domain"/>
    <property type="match status" value="1"/>
</dbReference>
<keyword evidence="4" id="KW-0378">Hydrolase</keyword>
<dbReference type="PROSITE" id="PS51192">
    <property type="entry name" value="HELICASE_ATP_BIND_1"/>
    <property type="match status" value="1"/>
</dbReference>
<dbReference type="SMART" id="SM00535">
    <property type="entry name" value="RIBOc"/>
    <property type="match status" value="2"/>
</dbReference>
<keyword evidence="5 16" id="KW-0347">Helicase</keyword>
<dbReference type="InterPro" id="IPR000999">
    <property type="entry name" value="RNase_III_dom"/>
</dbReference>
<dbReference type="GO" id="GO:0051607">
    <property type="term" value="P:defense response to virus"/>
    <property type="evidence" value="ECO:0007669"/>
    <property type="project" value="UniProtKB-KW"/>
</dbReference>
<dbReference type="PROSITE" id="PS00517">
    <property type="entry name" value="RNASE_3_1"/>
    <property type="match status" value="1"/>
</dbReference>
<dbReference type="CDD" id="cd00593">
    <property type="entry name" value="RIBOc"/>
    <property type="match status" value="2"/>
</dbReference>
<evidence type="ECO:0000256" key="1">
    <source>
        <dbReference type="ARBA" id="ARBA00022721"/>
    </source>
</evidence>
<dbReference type="PROSITE" id="PS50142">
    <property type="entry name" value="RNASE_3_2"/>
    <property type="match status" value="2"/>
</dbReference>
<name>A0AAD4Q6X7_9EURO</name>
<dbReference type="Pfam" id="PF00636">
    <property type="entry name" value="Ribonuclease_3"/>
    <property type="match status" value="2"/>
</dbReference>
<feature type="domain" description="Dicer dsRNA-binding fold" evidence="15">
    <location>
        <begin position="571"/>
        <end position="665"/>
    </location>
</feature>
<evidence type="ECO:0000256" key="6">
    <source>
        <dbReference type="ARBA" id="ARBA00022840"/>
    </source>
</evidence>
<dbReference type="Pfam" id="PF00271">
    <property type="entry name" value="Helicase_C"/>
    <property type="match status" value="1"/>
</dbReference>
<dbReference type="Pfam" id="PF03368">
    <property type="entry name" value="Dicer_dimer"/>
    <property type="match status" value="1"/>
</dbReference>
<feature type="domain" description="Helicase C-terminal" evidence="14">
    <location>
        <begin position="381"/>
        <end position="547"/>
    </location>
</feature>
<dbReference type="GO" id="GO:0005737">
    <property type="term" value="C:cytoplasm"/>
    <property type="evidence" value="ECO:0007669"/>
    <property type="project" value="TreeGrafter"/>
</dbReference>
<evidence type="ECO:0000256" key="7">
    <source>
        <dbReference type="ARBA" id="ARBA00022884"/>
    </source>
</evidence>
<dbReference type="PROSITE" id="PS51194">
    <property type="entry name" value="HELICASE_CTER"/>
    <property type="match status" value="1"/>
</dbReference>
<feature type="compositionally biased region" description="Low complexity" evidence="11">
    <location>
        <begin position="1425"/>
        <end position="1446"/>
    </location>
</feature>
<dbReference type="InterPro" id="IPR001650">
    <property type="entry name" value="Helicase_C-like"/>
</dbReference>
<keyword evidence="6" id="KW-0067">ATP-binding</keyword>
<comment type="similarity">
    <text evidence="10">Belongs to the helicase family. Dicer subfamily.</text>
</comment>
<evidence type="ECO:0000256" key="3">
    <source>
        <dbReference type="ARBA" id="ARBA00022741"/>
    </source>
</evidence>
<evidence type="ECO:0000259" key="14">
    <source>
        <dbReference type="PROSITE" id="PS51194"/>
    </source>
</evidence>
<dbReference type="GO" id="GO:0005634">
    <property type="term" value="C:nucleus"/>
    <property type="evidence" value="ECO:0007669"/>
    <property type="project" value="TreeGrafter"/>
</dbReference>
<dbReference type="SMART" id="SM00490">
    <property type="entry name" value="HELICc"/>
    <property type="match status" value="1"/>
</dbReference>
<evidence type="ECO:0000259" key="13">
    <source>
        <dbReference type="PROSITE" id="PS51192"/>
    </source>
</evidence>
<dbReference type="InterPro" id="IPR011545">
    <property type="entry name" value="DEAD/DEAH_box_helicase_dom"/>
</dbReference>
<feature type="domain" description="Helicase ATP-binding" evidence="13">
    <location>
        <begin position="31"/>
        <end position="210"/>
    </location>
</feature>
<dbReference type="SMART" id="SM00487">
    <property type="entry name" value="DEXDc"/>
    <property type="match status" value="1"/>
</dbReference>
<evidence type="ECO:0000259" key="15">
    <source>
        <dbReference type="PROSITE" id="PS51327"/>
    </source>
</evidence>
<dbReference type="PANTHER" id="PTHR14950">
    <property type="entry name" value="DICER-RELATED"/>
    <property type="match status" value="1"/>
</dbReference>
<evidence type="ECO:0000256" key="11">
    <source>
        <dbReference type="SAM" id="MobiDB-lite"/>
    </source>
</evidence>
<evidence type="ECO:0000256" key="2">
    <source>
        <dbReference type="ARBA" id="ARBA00022737"/>
    </source>
</evidence>
<sequence>MAEEGLLQGASTPIDEANARIFKPRAYQQEMLTESLRRNIIVAMETGSGKTQIAILRVQEEIMRCSPDKLVWFLAPTVALAEQQYAVFCKQLPLYQSRLLLGSDNVDHWSTQKIWDKILLNQRIVVSTPQVLLNAMSSGFVKLSKLALLVFDEAHRCIGASPFNGIMRLYHHARLTSEYAELPGILGLTASPAAKATAAAVKLLEENLHAICRTPVAQREELLKHTHTPEIVLIKYQQETEERSELLNCLDTLLYTTFMDIENDPYIKLLRVRKDPKSQATLEKTLESGKTFTRTEIESLTQRAQVLQTGLGSWAADVFVATCTERFIEGVVKKSNNNVFRLWDDAEKVYMMNRLSILQPAMEGRRWGSQPDEISHKAELLVRKIVESFHPGYRIIVFAEQRATVIMLAHMLSVHPLMEGIITAHFLGSSSYAKRKSNITELFTPRDQKNAVNDLRSGKINVLVATSVLEEGIDVPACNMVICFDPPKELRSFIQRRGRARDQESKLILLIDGADTESVAKWITMEEHLKKIYADDQRLLEEIKALEDIEEDSTEFFRIPTTDAVLHHQNAREYLAYFCATITCAFIDNRPDFVIARDDVTDEVTAKVVLPSYLDPSLRVAHSKFRWRTEKRAKRDAAFQAYLALYKAGLVNDNLMPIHRSKHLDPENTAQEKQVKLVKVSECWDPWADIAHLRRSDVALIPTRVCFEANPLGLPDMVMLLPKRLPCDWEFELFWNEEISFKARLCYDHGVVPTGSNQHSARFTHEILYSTYQGRITWKENDYVTLFWPEKGLHMPVEQWVSSIEGEYEANDAVYCITAGQLDALGLARSNELYSRPFLVERIVHIVATDDAMEDIEGDEDTAPKPEPHIQGRTLPKRADFLHTIFQDAQAPLAHTTQQCIPLRSCSISRLPVKFSKFALFVPSITHKVETLYIAERLARTILSRVKFQDLSHVLTAISASVAREPTDYQRYEFLGDSLLKFITSIQLTAANPLWHEGLLSAAKDNVVSNDRLSQAARRIGLDQYILTKPFTGRKWRPSRVSDFDEAKKPPNAKRELSTKVLADVVEALLGAAYLDGGIDKMSTCARVFLPEVEWTSLEEGIRLLNQGSLMSDVAEIHPKLAQMEEILGHKFTKPSLLLEALTHPCCQDEAGSYQRLEFLGDSVLDHLVVQELFNNAPTELSHQDMHLMRTTLVNADFLAFLCLSLYIVEEREEAAVPGMAHVSIVKTEYKTYLWQMMRHGASWEIVNAQQETMQRYQTWSGEVDEALQHASTYPWAGLFRINAGKFFSDIIESILGAIFVDSHGSLDTCRGFLERIGLFQYLRRIIRGDIELLHPRNQLYIAAKSAKVLISTRTEKLAGQGQSDADCELVYICRIRVDDEDIIEVGDGINKLEVETRAAALAAEILRSKSLLLQRMDESEDSSDPSSAVTTVTDDSTTAPSTNSD</sequence>
<evidence type="ECO:0000256" key="8">
    <source>
        <dbReference type="ARBA" id="ARBA00023118"/>
    </source>
</evidence>
<dbReference type="GO" id="GO:0003723">
    <property type="term" value="F:RNA binding"/>
    <property type="evidence" value="ECO:0007669"/>
    <property type="project" value="UniProtKB-UniRule"/>
</dbReference>
<evidence type="ECO:0000313" key="16">
    <source>
        <dbReference type="EMBL" id="KAH8705777.1"/>
    </source>
</evidence>
<dbReference type="GO" id="GO:0030422">
    <property type="term" value="P:siRNA processing"/>
    <property type="evidence" value="ECO:0007669"/>
    <property type="project" value="TreeGrafter"/>
</dbReference>
<dbReference type="InterPro" id="IPR038248">
    <property type="entry name" value="Dicer_dimer_sf"/>
</dbReference>
<dbReference type="Pfam" id="PF00270">
    <property type="entry name" value="DEAD"/>
    <property type="match status" value="1"/>
</dbReference>
<evidence type="ECO:0000259" key="12">
    <source>
        <dbReference type="PROSITE" id="PS50142"/>
    </source>
</evidence>
<evidence type="ECO:0000256" key="9">
    <source>
        <dbReference type="ARBA" id="ARBA00025403"/>
    </source>
</evidence>
<protein>
    <submittedName>
        <fullName evidence="16">RNA helicase/RNAse III</fullName>
    </submittedName>
</protein>
<dbReference type="SUPFAM" id="SSF52540">
    <property type="entry name" value="P-loop containing nucleoside triphosphate hydrolases"/>
    <property type="match status" value="1"/>
</dbReference>
<keyword evidence="1" id="KW-0930">Antiviral protein</keyword>
<dbReference type="Gene3D" id="1.10.1520.10">
    <property type="entry name" value="Ribonuclease III domain"/>
    <property type="match status" value="2"/>
</dbReference>
<dbReference type="Proteomes" id="UP001201262">
    <property type="component" value="Unassembled WGS sequence"/>
</dbReference>
<dbReference type="Gene3D" id="3.40.50.300">
    <property type="entry name" value="P-loop containing nucleotide triphosphate hydrolases"/>
    <property type="match status" value="2"/>
</dbReference>
<keyword evidence="3" id="KW-0547">Nucleotide-binding</keyword>
<dbReference type="EMBL" id="JAJTJA010000001">
    <property type="protein sequence ID" value="KAH8705777.1"/>
    <property type="molecule type" value="Genomic_DNA"/>
</dbReference>
<dbReference type="GO" id="GO:0050688">
    <property type="term" value="P:regulation of defense response to virus"/>
    <property type="evidence" value="ECO:0007669"/>
    <property type="project" value="UniProtKB-KW"/>
</dbReference>
<dbReference type="SUPFAM" id="SSF69065">
    <property type="entry name" value="RNase III domain-like"/>
    <property type="match status" value="2"/>
</dbReference>
<comment type="caution">
    <text evidence="16">The sequence shown here is derived from an EMBL/GenBank/DDBJ whole genome shotgun (WGS) entry which is preliminary data.</text>
</comment>
<evidence type="ECO:0000313" key="17">
    <source>
        <dbReference type="Proteomes" id="UP001201262"/>
    </source>
</evidence>
<evidence type="ECO:0000256" key="4">
    <source>
        <dbReference type="ARBA" id="ARBA00022801"/>
    </source>
</evidence>
<dbReference type="PROSITE" id="PS00690">
    <property type="entry name" value="DEAH_ATP_HELICASE"/>
    <property type="match status" value="1"/>
</dbReference>
<gene>
    <name evidence="16" type="ORF">BGW36DRAFT_286390</name>
</gene>
<dbReference type="PROSITE" id="PS51327">
    <property type="entry name" value="DICER_DSRBF"/>
    <property type="match status" value="1"/>
</dbReference>
<accession>A0AAD4Q6X7</accession>
<keyword evidence="2" id="KW-0677">Repeat</keyword>
<dbReference type="InterPro" id="IPR005034">
    <property type="entry name" value="Dicer_dimerisation"/>
</dbReference>
<dbReference type="GO" id="GO:0005524">
    <property type="term" value="F:ATP binding"/>
    <property type="evidence" value="ECO:0007669"/>
    <property type="project" value="UniProtKB-KW"/>
</dbReference>
<dbReference type="GeneID" id="70240698"/>
<feature type="domain" description="RNase III" evidence="12">
    <location>
        <begin position="935"/>
        <end position="1078"/>
    </location>
</feature>
<feature type="region of interest" description="Disordered" evidence="11">
    <location>
        <begin position="1417"/>
        <end position="1446"/>
    </location>
</feature>
<dbReference type="GO" id="GO:0004386">
    <property type="term" value="F:helicase activity"/>
    <property type="evidence" value="ECO:0007669"/>
    <property type="project" value="UniProtKB-KW"/>
</dbReference>
<dbReference type="GO" id="GO:0004525">
    <property type="term" value="F:ribonuclease III activity"/>
    <property type="evidence" value="ECO:0007669"/>
    <property type="project" value="InterPro"/>
</dbReference>
<dbReference type="InterPro" id="IPR027417">
    <property type="entry name" value="P-loop_NTPase"/>
</dbReference>
<proteinExistence type="inferred from homology"/>
<dbReference type="InterPro" id="IPR036389">
    <property type="entry name" value="RNase_III_sf"/>
</dbReference>
<keyword evidence="8" id="KW-0051">Antiviral defense</keyword>